<dbReference type="Gene3D" id="3.40.50.300">
    <property type="entry name" value="P-loop containing nucleotide triphosphate hydrolases"/>
    <property type="match status" value="1"/>
</dbReference>
<dbReference type="EMBL" id="CAKLDI010000001">
    <property type="protein sequence ID" value="CAH0533154.1"/>
    <property type="molecule type" value="Genomic_DNA"/>
</dbReference>
<proteinExistence type="predicted"/>
<dbReference type="Pfam" id="PF13671">
    <property type="entry name" value="AAA_33"/>
    <property type="match status" value="1"/>
</dbReference>
<evidence type="ECO:0008006" key="3">
    <source>
        <dbReference type="Google" id="ProtNLM"/>
    </source>
</evidence>
<reference evidence="1" key="1">
    <citation type="submission" date="2021-11" db="EMBL/GenBank/DDBJ databases">
        <authorList>
            <person name="Rodrigo-Torres L."/>
            <person name="Arahal R. D."/>
            <person name="Lucena T."/>
        </authorList>
    </citation>
    <scope>NUCLEOTIDE SEQUENCE</scope>
    <source>
        <strain evidence="1">CECT 7929</strain>
    </source>
</reference>
<dbReference type="Proteomes" id="UP000838672">
    <property type="component" value="Unassembled WGS sequence"/>
</dbReference>
<dbReference type="SUPFAM" id="SSF55781">
    <property type="entry name" value="GAF domain-like"/>
    <property type="match status" value="1"/>
</dbReference>
<evidence type="ECO:0000313" key="1">
    <source>
        <dbReference type="EMBL" id="CAH0533154.1"/>
    </source>
</evidence>
<comment type="caution">
    <text evidence="1">The sequence shown here is derived from an EMBL/GenBank/DDBJ whole genome shotgun (WGS) entry which is preliminary data.</text>
</comment>
<gene>
    <name evidence="1" type="ORF">VST7929_01015</name>
</gene>
<dbReference type="InterPro" id="IPR027417">
    <property type="entry name" value="P-loop_NTPase"/>
</dbReference>
<organism evidence="1 2">
    <name type="scientific">Vibrio stylophorae</name>
    <dbReference type="NCBI Taxonomy" id="659351"/>
    <lineage>
        <taxon>Bacteria</taxon>
        <taxon>Pseudomonadati</taxon>
        <taxon>Pseudomonadota</taxon>
        <taxon>Gammaproteobacteria</taxon>
        <taxon>Vibrionales</taxon>
        <taxon>Vibrionaceae</taxon>
        <taxon>Vibrio</taxon>
    </lineage>
</organism>
<name>A0ABN8DPP1_9VIBR</name>
<accession>A0ABN8DPP1</accession>
<dbReference type="RefSeq" id="WP_237465418.1">
    <property type="nucleotide sequence ID" value="NZ_CAKLDI010000001.1"/>
</dbReference>
<keyword evidence="2" id="KW-1185">Reference proteome</keyword>
<evidence type="ECO:0000313" key="2">
    <source>
        <dbReference type="Proteomes" id="UP000838672"/>
    </source>
</evidence>
<dbReference type="SUPFAM" id="SSF52540">
    <property type="entry name" value="P-loop containing nucleoside triphosphate hydrolases"/>
    <property type="match status" value="1"/>
</dbReference>
<protein>
    <recommendedName>
        <fullName evidence="3">ATP-binding protein</fullName>
    </recommendedName>
</protein>
<sequence>MNLPQQCQQILPILRRADPLPLNVLWAKMQPWLAQLHPTFTGTPEPTSLHIARWQACEQMLLTQCDSTDDCGLIRLALLLRLPFSLCRGVDFAARNYYALRLPMLGLPLLQQQQLLGLISFVHLGRHAWQRHQRQIVQAAQIEVPLHWLAPLSAFDNAKPLSLRPKHAQSMTDISVKDTSAKDTATKTASQLRDGFYISCGISGSGKSTWIENQYPQATRISLDLIREEIHGDRRQQGEFERVFALAQTRLQQALLNDDIVIWDATNLRIAHRQHLYQMAQQAKRATTLMLFQLPLHQIAQQNQTRIYAVPEQVWQRQVMQIQWPLYNEAPSTQIIGSTVHNARHQILWQSEPVNEPK</sequence>